<dbReference type="EMBL" id="JAMDGY010000096">
    <property type="protein sequence ID" value="MDD0993510.1"/>
    <property type="molecule type" value="Genomic_DNA"/>
</dbReference>
<dbReference type="Proteomes" id="UP001148203">
    <property type="component" value="Unassembled WGS sequence"/>
</dbReference>
<organism evidence="3 4">
    <name type="scientific">Pseudomonas fontis</name>
    <dbReference type="NCBI Taxonomy" id="2942633"/>
    <lineage>
        <taxon>Bacteria</taxon>
        <taxon>Pseudomonadati</taxon>
        <taxon>Pseudomonadota</taxon>
        <taxon>Gammaproteobacteria</taxon>
        <taxon>Pseudomonadales</taxon>
        <taxon>Pseudomonadaceae</taxon>
        <taxon>Pseudomonas</taxon>
    </lineage>
</organism>
<proteinExistence type="inferred from homology"/>
<dbReference type="CDD" id="cd00586">
    <property type="entry name" value="4HBT"/>
    <property type="match status" value="1"/>
</dbReference>
<dbReference type="Gene3D" id="3.10.129.10">
    <property type="entry name" value="Hotdog Thioesterase"/>
    <property type="match status" value="1"/>
</dbReference>
<keyword evidence="4" id="KW-1185">Reference proteome</keyword>
<dbReference type="InterPro" id="IPR050563">
    <property type="entry name" value="4-hydroxybenzoyl-CoA_TE"/>
</dbReference>
<dbReference type="PANTHER" id="PTHR31793">
    <property type="entry name" value="4-HYDROXYBENZOYL-COA THIOESTERASE FAMILY MEMBER"/>
    <property type="match status" value="1"/>
</dbReference>
<dbReference type="Pfam" id="PF13279">
    <property type="entry name" value="4HBT_2"/>
    <property type="match status" value="1"/>
</dbReference>
<comment type="similarity">
    <text evidence="1">Belongs to the 4-hydroxybenzoyl-CoA thioesterase family.</text>
</comment>
<protein>
    <submittedName>
        <fullName evidence="3">Acyl-CoA thioesterase</fullName>
    </submittedName>
</protein>
<sequence length="142" mass="15358">MSSIPQREQYQHFQPILTRWQDNDLNGHIASATVYGFFDTAIQAHLIECAGIDPQEGAVVGFVVSSACDFYASAAFPECLEVGLRVTRLAGSSVEYALALFQVGDAQACAAGRVVQVFVERESNRPAVLPERLQAALEALLA</sequence>
<dbReference type="PANTHER" id="PTHR31793:SF27">
    <property type="entry name" value="NOVEL THIOESTERASE SUPERFAMILY DOMAIN AND SAPOSIN A-TYPE DOMAIN CONTAINING PROTEIN (0610012H03RIK)"/>
    <property type="match status" value="1"/>
</dbReference>
<name>A0ABT5NZ74_9PSED</name>
<accession>A0ABT5NZ74</accession>
<dbReference type="SUPFAM" id="SSF54637">
    <property type="entry name" value="Thioesterase/thiol ester dehydrase-isomerase"/>
    <property type="match status" value="1"/>
</dbReference>
<evidence type="ECO:0000256" key="1">
    <source>
        <dbReference type="ARBA" id="ARBA00005953"/>
    </source>
</evidence>
<dbReference type="InterPro" id="IPR029069">
    <property type="entry name" value="HotDog_dom_sf"/>
</dbReference>
<dbReference type="RefSeq" id="WP_273913181.1">
    <property type="nucleotide sequence ID" value="NZ_JAMDGX010000077.1"/>
</dbReference>
<comment type="caution">
    <text evidence="3">The sequence shown here is derived from an EMBL/GenBank/DDBJ whole genome shotgun (WGS) entry which is preliminary data.</text>
</comment>
<reference evidence="3 4" key="1">
    <citation type="submission" date="2022-05" db="EMBL/GenBank/DDBJ databases">
        <title>Novel Pseudomonas spp. Isolated from a Rainbow Trout Aquaculture Facility.</title>
        <authorList>
            <person name="Testerman T."/>
            <person name="Graf J."/>
        </authorList>
    </citation>
    <scope>NUCLEOTIDE SEQUENCE [LARGE SCALE GENOMIC DNA]</scope>
    <source>
        <strain evidence="3 4">ID681</strain>
    </source>
</reference>
<evidence type="ECO:0000256" key="2">
    <source>
        <dbReference type="ARBA" id="ARBA00022801"/>
    </source>
</evidence>
<evidence type="ECO:0000313" key="4">
    <source>
        <dbReference type="Proteomes" id="UP001148203"/>
    </source>
</evidence>
<evidence type="ECO:0000313" key="3">
    <source>
        <dbReference type="EMBL" id="MDD0993510.1"/>
    </source>
</evidence>
<keyword evidence="2" id="KW-0378">Hydrolase</keyword>
<gene>
    <name evidence="3" type="ORF">M5G11_23565</name>
</gene>